<dbReference type="Pfam" id="PF01243">
    <property type="entry name" value="PNPOx_N"/>
    <property type="match status" value="1"/>
</dbReference>
<evidence type="ECO:0000313" key="2">
    <source>
        <dbReference type="EMBL" id="MEP0864259.1"/>
    </source>
</evidence>
<dbReference type="PANTHER" id="PTHR42815">
    <property type="entry name" value="FAD-BINDING, PUTATIVE (AFU_ORTHOLOGUE AFUA_6G07600)-RELATED"/>
    <property type="match status" value="1"/>
</dbReference>
<comment type="caution">
    <text evidence="2">The sequence shown here is derived from an EMBL/GenBank/DDBJ whole genome shotgun (WGS) entry which is preliminary data.</text>
</comment>
<dbReference type="Gene3D" id="2.30.110.10">
    <property type="entry name" value="Electron Transport, Fmn-binding Protein, Chain A"/>
    <property type="match status" value="2"/>
</dbReference>
<reference evidence="2 3" key="1">
    <citation type="submission" date="2022-04" db="EMBL/GenBank/DDBJ databases">
        <title>Positive selection, recombination, and allopatry shape intraspecific diversity of widespread and dominant cyanobacteria.</title>
        <authorList>
            <person name="Wei J."/>
            <person name="Shu W."/>
            <person name="Hu C."/>
        </authorList>
    </citation>
    <scope>NUCLEOTIDE SEQUENCE [LARGE SCALE GENOMIC DNA]</scope>
    <source>
        <strain evidence="2 3">GB2-A5</strain>
    </source>
</reference>
<dbReference type="PANTHER" id="PTHR42815:SF2">
    <property type="entry name" value="FAD-BINDING, PUTATIVE (AFU_ORTHOLOGUE AFUA_6G07600)-RELATED"/>
    <property type="match status" value="1"/>
</dbReference>
<name>A0ABV0JLE8_9CYAN</name>
<proteinExistence type="predicted"/>
<protein>
    <submittedName>
        <fullName evidence="2">Pyridoxamine 5'-phosphate oxidase family protein</fullName>
    </submittedName>
</protein>
<accession>A0ABV0JLE8</accession>
<dbReference type="RefSeq" id="WP_190427414.1">
    <property type="nucleotide sequence ID" value="NZ_JAMPKK010000011.1"/>
</dbReference>
<gene>
    <name evidence="2" type="ORF">NDI37_07235</name>
</gene>
<dbReference type="InterPro" id="IPR011576">
    <property type="entry name" value="Pyridox_Oxase_N"/>
</dbReference>
<dbReference type="Proteomes" id="UP001442494">
    <property type="component" value="Unassembled WGS sequence"/>
</dbReference>
<organism evidence="2 3">
    <name type="scientific">Funiculus sociatus GB2-A5</name>
    <dbReference type="NCBI Taxonomy" id="2933946"/>
    <lineage>
        <taxon>Bacteria</taxon>
        <taxon>Bacillati</taxon>
        <taxon>Cyanobacteriota</taxon>
        <taxon>Cyanophyceae</taxon>
        <taxon>Coleofasciculales</taxon>
        <taxon>Coleofasciculaceae</taxon>
        <taxon>Funiculus</taxon>
    </lineage>
</organism>
<sequence length="300" mass="33236">MTSIYHSGELAIQQRAGVQEAAKALSHIISQIVKPAAVDFLRTQRLAIASTVDTSDRVWASLLTGEPGFVQVVTGTVRIEAAPVNSDLLNENLRVRDEIGILAIDLATRRRLRLNGKAQVQPDGSIYVHPKQVYFNCPQYIQRRHLESDFAQPYSLPSIQDRQTLSEEQQQKIAQADTFFIASFHPDAGADASHRGGNPGFVKVLSANKLVFPDYSGNNMFQTLGNISLNPNTGLLFVDFERGSTLQLTGKAKVVWDADRLAEFTGALRVVEFEIDRVIAIAGATPLRWRFGQYSPFNPR</sequence>
<evidence type="ECO:0000313" key="3">
    <source>
        <dbReference type="Proteomes" id="UP001442494"/>
    </source>
</evidence>
<feature type="domain" description="Pyridoxamine 5'-phosphate oxidase N-terminal" evidence="1">
    <location>
        <begin position="166"/>
        <end position="265"/>
    </location>
</feature>
<dbReference type="EMBL" id="JAMPKK010000011">
    <property type="protein sequence ID" value="MEP0864259.1"/>
    <property type="molecule type" value="Genomic_DNA"/>
</dbReference>
<dbReference type="InterPro" id="IPR012349">
    <property type="entry name" value="Split_barrel_FMN-bd"/>
</dbReference>
<dbReference type="SUPFAM" id="SSF50475">
    <property type="entry name" value="FMN-binding split barrel"/>
    <property type="match status" value="1"/>
</dbReference>
<evidence type="ECO:0000259" key="1">
    <source>
        <dbReference type="Pfam" id="PF01243"/>
    </source>
</evidence>
<keyword evidence="3" id="KW-1185">Reference proteome</keyword>